<sequence>MKHIFLYGTLKKDQPNHSFINNSACGRAEFEGLGRTVDPYPLVIGSKNNIPFLLNVPGKGHHVTGEIYSVDDQMLQFLDEFEGCPDTYQRTPVRIEILEWEGGRFPRATTTFCNKQPVTENAKTSRPAHNVIA</sequence>
<feature type="active site" description="Proton acceptor" evidence="4">
    <location>
        <position position="82"/>
    </location>
</feature>
<evidence type="ECO:0000256" key="3">
    <source>
        <dbReference type="ARBA" id="ARBA00023239"/>
    </source>
</evidence>
<reference evidence="7" key="3">
    <citation type="submission" date="2025-09" db="UniProtKB">
        <authorList>
            <consortium name="Ensembl"/>
        </authorList>
    </citation>
    <scope>IDENTIFICATION</scope>
</reference>
<dbReference type="InterPro" id="IPR013024">
    <property type="entry name" value="GGCT-like"/>
</dbReference>
<reference evidence="7 8" key="1">
    <citation type="journal article" date="2007" name="Nature">
        <title>Genome of the marsupial Monodelphis domestica reveals innovation in non-coding sequences.</title>
        <authorList>
            <person name="Mikkelsen T.S."/>
            <person name="Wakefield M.J."/>
            <person name="Aken B."/>
            <person name="Amemiya C.T."/>
            <person name="Chang J.L."/>
            <person name="Duke S."/>
            <person name="Garber M."/>
            <person name="Gentles A.J."/>
            <person name="Goodstadt L."/>
            <person name="Heger A."/>
            <person name="Jurka J."/>
            <person name="Kamal M."/>
            <person name="Mauceli E."/>
            <person name="Searle S.M."/>
            <person name="Sharpe T."/>
            <person name="Baker M.L."/>
            <person name="Batzer M.A."/>
            <person name="Benos P.V."/>
            <person name="Belov K."/>
            <person name="Clamp M."/>
            <person name="Cook A."/>
            <person name="Cuff J."/>
            <person name="Das R."/>
            <person name="Davidow L."/>
            <person name="Deakin J.E."/>
            <person name="Fazzari M.J."/>
            <person name="Glass J.L."/>
            <person name="Grabherr M."/>
            <person name="Greally J.M."/>
            <person name="Gu W."/>
            <person name="Hore T.A."/>
            <person name="Huttley G.A."/>
            <person name="Kleber M."/>
            <person name="Jirtle R.L."/>
            <person name="Koina E."/>
            <person name="Lee J.T."/>
            <person name="Mahony S."/>
            <person name="Marra M.A."/>
            <person name="Miller R.D."/>
            <person name="Nicholls R.D."/>
            <person name="Oda M."/>
            <person name="Papenfuss A.T."/>
            <person name="Parra Z.E."/>
            <person name="Pollock D.D."/>
            <person name="Ray D.A."/>
            <person name="Schein J.E."/>
            <person name="Speed T.P."/>
            <person name="Thompson K."/>
            <person name="VandeBerg J.L."/>
            <person name="Wade C.M."/>
            <person name="Walker J.A."/>
            <person name="Waters P.D."/>
            <person name="Webber C."/>
            <person name="Weidman J.R."/>
            <person name="Xie X."/>
            <person name="Zody M.C."/>
            <person name="Baldwin J."/>
            <person name="Abdouelleil A."/>
            <person name="Abdulkadir J."/>
            <person name="Abebe A."/>
            <person name="Abera B."/>
            <person name="Abreu J."/>
            <person name="Acer S.C."/>
            <person name="Aftuck L."/>
            <person name="Alexander A."/>
            <person name="An P."/>
            <person name="Anderson E."/>
            <person name="Anderson S."/>
            <person name="Arachi H."/>
            <person name="Azer M."/>
            <person name="Bachantsang P."/>
            <person name="Barry A."/>
            <person name="Bayul T."/>
            <person name="Berlin A."/>
            <person name="Bessette D."/>
            <person name="Bloom T."/>
            <person name="Bloom T."/>
            <person name="Boguslavskiy L."/>
            <person name="Bonnet C."/>
            <person name="Boukhgalter B."/>
            <person name="Bourzgui I."/>
            <person name="Brown A."/>
            <person name="Cahill P."/>
            <person name="Channer S."/>
            <person name="Cheshatsang Y."/>
            <person name="Chuda L."/>
            <person name="Citroen M."/>
            <person name="Collymore A."/>
            <person name="Cooke P."/>
            <person name="Costello M."/>
            <person name="D'Aco K."/>
            <person name="Daza R."/>
            <person name="De Haan G."/>
            <person name="DeGray S."/>
            <person name="DeMaso C."/>
            <person name="Dhargay N."/>
            <person name="Dooley K."/>
            <person name="Dooley E."/>
            <person name="Doricent M."/>
            <person name="Dorje P."/>
            <person name="Dorjee K."/>
            <person name="Dupes A."/>
            <person name="Elong R."/>
            <person name="Falk J."/>
            <person name="Farina A."/>
            <person name="Faro S."/>
            <person name="Ferguson D."/>
            <person name="Fisher S."/>
            <person name="Foley C.D."/>
            <person name="Franke A."/>
            <person name="Friedrich D."/>
            <person name="Gadbois L."/>
            <person name="Gearin G."/>
            <person name="Gearin C.R."/>
            <person name="Giannoukos G."/>
            <person name="Goode T."/>
            <person name="Graham J."/>
            <person name="Grandbois E."/>
            <person name="Grewal S."/>
            <person name="Gyaltsen K."/>
            <person name="Hafez N."/>
            <person name="Hagos B."/>
            <person name="Hall J."/>
            <person name="Henson C."/>
            <person name="Hollinger A."/>
            <person name="Honan T."/>
            <person name="Huard M.D."/>
            <person name="Hughes L."/>
            <person name="Hurhula B."/>
            <person name="Husby M.E."/>
            <person name="Kamat A."/>
            <person name="Kanga B."/>
            <person name="Kashin S."/>
            <person name="Khazanovich D."/>
            <person name="Kisner P."/>
            <person name="Lance K."/>
            <person name="Lara M."/>
            <person name="Lee W."/>
            <person name="Lennon N."/>
            <person name="Letendre F."/>
            <person name="LeVine R."/>
            <person name="Lipovsky A."/>
            <person name="Liu X."/>
            <person name="Liu J."/>
            <person name="Liu S."/>
            <person name="Lokyitsang T."/>
            <person name="Lokyitsang Y."/>
            <person name="Lubonja R."/>
            <person name="Lui A."/>
            <person name="MacDonald P."/>
            <person name="Magnisalis V."/>
            <person name="Maru K."/>
            <person name="Matthews C."/>
            <person name="McCusker W."/>
            <person name="McDonough S."/>
            <person name="Mehta T."/>
            <person name="Meldrim J."/>
            <person name="Meneus L."/>
            <person name="Mihai O."/>
            <person name="Mihalev A."/>
            <person name="Mihova T."/>
            <person name="Mittelman R."/>
            <person name="Mlenga V."/>
            <person name="Montmayeur A."/>
            <person name="Mulrain L."/>
            <person name="Navidi A."/>
            <person name="Naylor J."/>
            <person name="Negash T."/>
            <person name="Nguyen T."/>
            <person name="Nguyen N."/>
            <person name="Nicol R."/>
            <person name="Norbu C."/>
            <person name="Norbu N."/>
            <person name="Novod N."/>
            <person name="O'Neill B."/>
            <person name="Osman S."/>
            <person name="Markiewicz E."/>
            <person name="Oyono O.L."/>
            <person name="Patti C."/>
            <person name="Phunkhang P."/>
            <person name="Pierre F."/>
            <person name="Priest M."/>
            <person name="Raghuraman S."/>
            <person name="Rege F."/>
            <person name="Reyes R."/>
            <person name="Rise C."/>
            <person name="Rogov P."/>
            <person name="Ross K."/>
            <person name="Ryan E."/>
            <person name="Settipalli S."/>
            <person name="Shea T."/>
            <person name="Sherpa N."/>
            <person name="Shi L."/>
            <person name="Shih D."/>
            <person name="Sparrow T."/>
            <person name="Spaulding J."/>
            <person name="Stalker J."/>
            <person name="Stange-Thomann N."/>
            <person name="Stavropoulos S."/>
            <person name="Stone C."/>
            <person name="Strader C."/>
            <person name="Tesfaye S."/>
            <person name="Thomson T."/>
            <person name="Thoulutsang Y."/>
            <person name="Thoulutsang D."/>
            <person name="Topham K."/>
            <person name="Topping I."/>
            <person name="Tsamla T."/>
            <person name="Vassiliev H."/>
            <person name="Vo A."/>
            <person name="Wangchuk T."/>
            <person name="Wangdi T."/>
            <person name="Weiand M."/>
            <person name="Wilkinson J."/>
            <person name="Wilson A."/>
            <person name="Yadav S."/>
            <person name="Young G."/>
            <person name="Yu Q."/>
            <person name="Zembek L."/>
            <person name="Zhong D."/>
            <person name="Zimmer A."/>
            <person name="Zwirko Z."/>
            <person name="Jaffe D.B."/>
            <person name="Alvarez P."/>
            <person name="Brockman W."/>
            <person name="Butler J."/>
            <person name="Chin C."/>
            <person name="Gnerre S."/>
            <person name="MacCallum I."/>
            <person name="Graves J.A."/>
            <person name="Ponting C.P."/>
            <person name="Breen M."/>
            <person name="Samollow P.B."/>
            <person name="Lander E.S."/>
            <person name="Lindblad-Toh K."/>
        </authorList>
    </citation>
    <scope>NUCLEOTIDE SEQUENCE [LARGE SCALE GENOMIC DNA]</scope>
</reference>
<dbReference type="GeneTree" id="ENSGT00390000010543"/>
<dbReference type="AlphaFoldDB" id="F7EDP2"/>
<dbReference type="OMA" id="EKVPTMY"/>
<dbReference type="PANTHER" id="PTHR12510">
    <property type="entry name" value="TROPONIN C-AKIN-1 PROTEIN"/>
    <property type="match status" value="1"/>
</dbReference>
<dbReference type="InterPro" id="IPR009288">
    <property type="entry name" value="AIG2-like_dom"/>
</dbReference>
<dbReference type="InterPro" id="IPR036568">
    <property type="entry name" value="GGCT-like_sf"/>
</dbReference>
<keyword evidence="3 5" id="KW-0456">Lyase</keyword>
<feature type="domain" description="Gamma-glutamylcyclotransferase AIG2-like" evidence="6">
    <location>
        <begin position="4"/>
        <end position="119"/>
    </location>
</feature>
<comment type="catalytic activity">
    <reaction evidence="1 5">
        <text>epsilon-(gamma-L-glutamyl)-L-lysine = 5-oxo-L-proline + L-lysine</text>
        <dbReference type="Rhea" id="RHEA:16961"/>
        <dbReference type="ChEBI" id="CHEBI:32551"/>
        <dbReference type="ChEBI" id="CHEBI:58402"/>
        <dbReference type="ChEBI" id="CHEBI:133752"/>
        <dbReference type="EC" id="4.3.2.8"/>
    </reaction>
</comment>
<comment type="similarity">
    <text evidence="2 5">Belongs to the gamma-glutamylcyclotransferase family.</text>
</comment>
<evidence type="ECO:0000256" key="4">
    <source>
        <dbReference type="PIRSR" id="PIRSR639126-1"/>
    </source>
</evidence>
<comment type="function">
    <text evidence="5">Catalyzes the formation of 5-oxo-L-proline from L-gamma-glutamyl-L-epsilon-lysine.</text>
</comment>
<dbReference type="InParanoid" id="F7EDP2"/>
<dbReference type="CDD" id="cd06661">
    <property type="entry name" value="GGCT_like"/>
    <property type="match status" value="1"/>
</dbReference>
<keyword evidence="8" id="KW-1185">Reference proteome</keyword>
<dbReference type="GO" id="GO:0042219">
    <property type="term" value="P:modified amino acid catabolic process"/>
    <property type="evidence" value="ECO:0007669"/>
    <property type="project" value="UniProtKB-UniRule"/>
</dbReference>
<dbReference type="STRING" id="13616.ENSMODP00000009220"/>
<dbReference type="SUPFAM" id="SSF110857">
    <property type="entry name" value="Gamma-glutamyl cyclotransferase-like"/>
    <property type="match status" value="1"/>
</dbReference>
<dbReference type="HOGENOM" id="CLU_083466_1_0_1"/>
<dbReference type="GO" id="GO:0061929">
    <property type="term" value="F:gamma-glutamylaminecyclotransferase activity"/>
    <property type="evidence" value="ECO:0007669"/>
    <property type="project" value="UniProtKB-UniRule"/>
</dbReference>
<dbReference type="EC" id="4.3.2.8" evidence="5"/>
<name>F7EDP2_MONDO</name>
<dbReference type="Gene3D" id="3.10.490.10">
    <property type="entry name" value="Gamma-glutamyl cyclotransferase-like"/>
    <property type="match status" value="1"/>
</dbReference>
<organism evidence="7 8">
    <name type="scientific">Monodelphis domestica</name>
    <name type="common">Gray short-tailed opossum</name>
    <dbReference type="NCBI Taxonomy" id="13616"/>
    <lineage>
        <taxon>Eukaryota</taxon>
        <taxon>Metazoa</taxon>
        <taxon>Chordata</taxon>
        <taxon>Craniata</taxon>
        <taxon>Vertebrata</taxon>
        <taxon>Euteleostomi</taxon>
        <taxon>Mammalia</taxon>
        <taxon>Metatheria</taxon>
        <taxon>Didelphimorphia</taxon>
        <taxon>Didelphidae</taxon>
        <taxon>Monodelphis</taxon>
    </lineage>
</organism>
<evidence type="ECO:0000256" key="1">
    <source>
        <dbReference type="ARBA" id="ARBA00001684"/>
    </source>
</evidence>
<dbReference type="Proteomes" id="UP000002280">
    <property type="component" value="Chromosome 7"/>
</dbReference>
<dbReference type="PANTHER" id="PTHR12510:SF4">
    <property type="entry name" value="GAMMA-GLUTAMYLAMINECYCLOTRANSFERASE"/>
    <property type="match status" value="1"/>
</dbReference>
<dbReference type="eggNOG" id="KOG4450">
    <property type="taxonomic scope" value="Eukaryota"/>
</dbReference>
<evidence type="ECO:0000256" key="5">
    <source>
        <dbReference type="RuleBase" id="RU367036"/>
    </source>
</evidence>
<reference evidence="7" key="2">
    <citation type="submission" date="2025-08" db="UniProtKB">
        <authorList>
            <consortium name="Ensembl"/>
        </authorList>
    </citation>
    <scope>IDENTIFICATION</scope>
</reference>
<evidence type="ECO:0000256" key="2">
    <source>
        <dbReference type="ARBA" id="ARBA00008861"/>
    </source>
</evidence>
<dbReference type="FunCoup" id="F7EDP2">
    <property type="interactions" value="107"/>
</dbReference>
<dbReference type="Pfam" id="PF06094">
    <property type="entry name" value="GGACT"/>
    <property type="match status" value="1"/>
</dbReference>
<dbReference type="InterPro" id="IPR039126">
    <property type="entry name" value="GGACT"/>
</dbReference>
<accession>F7EDP2</accession>
<protein>
    <recommendedName>
        <fullName evidence="5">Gamma-glutamylaminecyclotransferase</fullName>
        <ecNumber evidence="5">4.3.2.8</ecNumber>
    </recommendedName>
</protein>
<dbReference type="GO" id="GO:0005829">
    <property type="term" value="C:cytosol"/>
    <property type="evidence" value="ECO:0000318"/>
    <property type="project" value="GO_Central"/>
</dbReference>
<dbReference type="Ensembl" id="ENSMODT00000009401.3">
    <property type="protein sequence ID" value="ENSMODP00000009220.3"/>
    <property type="gene ID" value="ENSMODG00000007432.3"/>
</dbReference>
<dbReference type="Bgee" id="ENSMODG00000007432">
    <property type="expression patterns" value="Expressed in kidney and 20 other cell types or tissues"/>
</dbReference>
<evidence type="ECO:0000313" key="8">
    <source>
        <dbReference type="Proteomes" id="UP000002280"/>
    </source>
</evidence>
<evidence type="ECO:0000259" key="6">
    <source>
        <dbReference type="Pfam" id="PF06094"/>
    </source>
</evidence>
<proteinExistence type="inferred from homology"/>
<evidence type="ECO:0000313" key="7">
    <source>
        <dbReference type="Ensembl" id="ENSMODP00000009220.3"/>
    </source>
</evidence>